<gene>
    <name evidence="1" type="ORF">HaLaN_09264</name>
</gene>
<sequence>MTLNRFGTWLGPGVAPLGSHMVIGHVHGWRKQQSQGYKIVVRKMTGRYNWTLAAQLTAPKAPYMVAQPGSSLKLLALAPHIDLERTRDLAEFNTIVLGAPAAASKSSHH</sequence>
<organism evidence="1 2">
    <name type="scientific">Haematococcus lacustris</name>
    <name type="common">Green alga</name>
    <name type="synonym">Haematococcus pluvialis</name>
    <dbReference type="NCBI Taxonomy" id="44745"/>
    <lineage>
        <taxon>Eukaryota</taxon>
        <taxon>Viridiplantae</taxon>
        <taxon>Chlorophyta</taxon>
        <taxon>core chlorophytes</taxon>
        <taxon>Chlorophyceae</taxon>
        <taxon>CS clade</taxon>
        <taxon>Chlamydomonadales</taxon>
        <taxon>Haematococcaceae</taxon>
        <taxon>Haematococcus</taxon>
    </lineage>
</organism>
<proteinExistence type="predicted"/>
<dbReference type="AlphaFoldDB" id="A0A699Z1I5"/>
<comment type="caution">
    <text evidence="1">The sequence shown here is derived from an EMBL/GenBank/DDBJ whole genome shotgun (WGS) entry which is preliminary data.</text>
</comment>
<dbReference type="Proteomes" id="UP000485058">
    <property type="component" value="Unassembled WGS sequence"/>
</dbReference>
<evidence type="ECO:0000313" key="1">
    <source>
        <dbReference type="EMBL" id="GFH13388.1"/>
    </source>
</evidence>
<keyword evidence="2" id="KW-1185">Reference proteome</keyword>
<accession>A0A699Z1I5</accession>
<dbReference type="EMBL" id="BLLF01000606">
    <property type="protein sequence ID" value="GFH13388.1"/>
    <property type="molecule type" value="Genomic_DNA"/>
</dbReference>
<reference evidence="1 2" key="1">
    <citation type="submission" date="2020-02" db="EMBL/GenBank/DDBJ databases">
        <title>Draft genome sequence of Haematococcus lacustris strain NIES-144.</title>
        <authorList>
            <person name="Morimoto D."/>
            <person name="Nakagawa S."/>
            <person name="Yoshida T."/>
            <person name="Sawayama S."/>
        </authorList>
    </citation>
    <scope>NUCLEOTIDE SEQUENCE [LARGE SCALE GENOMIC DNA]</scope>
    <source>
        <strain evidence="1 2">NIES-144</strain>
    </source>
</reference>
<evidence type="ECO:0000313" key="2">
    <source>
        <dbReference type="Proteomes" id="UP000485058"/>
    </source>
</evidence>
<name>A0A699Z1I5_HAELA</name>
<protein>
    <submittedName>
        <fullName evidence="1">Uncharacterized protein</fullName>
    </submittedName>
</protein>